<evidence type="ECO:0000256" key="3">
    <source>
        <dbReference type="ARBA" id="ARBA00023163"/>
    </source>
</evidence>
<dbReference type="AlphaFoldDB" id="A0A3D9RV13"/>
<comment type="caution">
    <text evidence="5">The sequence shown here is derived from an EMBL/GenBank/DDBJ whole genome shotgun (WGS) entry which is preliminary data.</text>
</comment>
<dbReference type="Pfam" id="PF12833">
    <property type="entry name" value="HTH_18"/>
    <property type="match status" value="1"/>
</dbReference>
<dbReference type="SUPFAM" id="SSF46689">
    <property type="entry name" value="Homeodomain-like"/>
    <property type="match status" value="1"/>
</dbReference>
<evidence type="ECO:0000256" key="2">
    <source>
        <dbReference type="ARBA" id="ARBA00023125"/>
    </source>
</evidence>
<keyword evidence="1" id="KW-0805">Transcription regulation</keyword>
<dbReference type="EMBL" id="QTTQ01000011">
    <property type="protein sequence ID" value="REE80946.1"/>
    <property type="molecule type" value="Genomic_DNA"/>
</dbReference>
<dbReference type="OrthoDB" id="2666928at2"/>
<feature type="domain" description="HTH araC/xylS-type" evidence="4">
    <location>
        <begin position="188"/>
        <end position="286"/>
    </location>
</feature>
<reference evidence="5 6" key="1">
    <citation type="submission" date="2018-08" db="EMBL/GenBank/DDBJ databases">
        <title>Genomic Encyclopedia of Type Strains, Phase III (KMG-III): the genomes of soil and plant-associated and newly described type strains.</title>
        <authorList>
            <person name="Whitman W."/>
        </authorList>
    </citation>
    <scope>NUCLEOTIDE SEQUENCE [LARGE SCALE GENOMIC DNA]</scope>
    <source>
        <strain evidence="5 6">325-5</strain>
    </source>
</reference>
<evidence type="ECO:0000313" key="6">
    <source>
        <dbReference type="Proteomes" id="UP000256429"/>
    </source>
</evidence>
<dbReference type="Gene3D" id="1.10.10.60">
    <property type="entry name" value="Homeodomain-like"/>
    <property type="match status" value="1"/>
</dbReference>
<evidence type="ECO:0000313" key="5">
    <source>
        <dbReference type="EMBL" id="REE80946.1"/>
    </source>
</evidence>
<evidence type="ECO:0000256" key="1">
    <source>
        <dbReference type="ARBA" id="ARBA00023015"/>
    </source>
</evidence>
<dbReference type="GO" id="GO:0003700">
    <property type="term" value="F:DNA-binding transcription factor activity"/>
    <property type="evidence" value="ECO:0007669"/>
    <property type="project" value="InterPro"/>
</dbReference>
<gene>
    <name evidence="5" type="ORF">BX611_2606</name>
</gene>
<dbReference type="Proteomes" id="UP000256429">
    <property type="component" value="Unassembled WGS sequence"/>
</dbReference>
<protein>
    <submittedName>
        <fullName evidence="5">AraC-like DNA-binding protein</fullName>
    </submittedName>
</protein>
<sequence>MSEEIKKYDFKTGLAQEFEIVDLAELYKKHKDTITTTHRAGFYHIIWFQQGSPTHLVDFNPIEIKPNTLLFLNKDIVHRFDNKNKFDGKVILFTDTFYCKTESDLKYLRNSILFNDLFFVSKIQVHKQSELFSDLLKLMKCELQNPKDNFQPEILKNLLHNFLLHSERVKREQNFIELKKDIDLDYVMIFKDFLEKGYKNHKQVSYYSKQICITQKRLNQATTKVLGKTPKEIIDHRILLAAKRLLAHTAKNVKEIAFDLGFGEPTNFIKYFRKHTKNTPVEFREISNME</sequence>
<dbReference type="SMART" id="SM00342">
    <property type="entry name" value="HTH_ARAC"/>
    <property type="match status" value="1"/>
</dbReference>
<dbReference type="GO" id="GO:0043565">
    <property type="term" value="F:sequence-specific DNA binding"/>
    <property type="evidence" value="ECO:0007669"/>
    <property type="project" value="InterPro"/>
</dbReference>
<keyword evidence="3" id="KW-0804">Transcription</keyword>
<dbReference type="RefSeq" id="WP_115881888.1">
    <property type="nucleotide sequence ID" value="NZ_QTTQ01000011.1"/>
</dbReference>
<name>A0A3D9RV13_9FLAO</name>
<dbReference type="Pfam" id="PF02311">
    <property type="entry name" value="AraC_binding"/>
    <property type="match status" value="1"/>
</dbReference>
<keyword evidence="2 5" id="KW-0238">DNA-binding</keyword>
<dbReference type="PANTHER" id="PTHR43280:SF32">
    <property type="entry name" value="TRANSCRIPTIONAL REGULATORY PROTEIN"/>
    <property type="match status" value="1"/>
</dbReference>
<dbReference type="SUPFAM" id="SSF51215">
    <property type="entry name" value="Regulatory protein AraC"/>
    <property type="match status" value="1"/>
</dbReference>
<dbReference type="InterPro" id="IPR018060">
    <property type="entry name" value="HTH_AraC"/>
</dbReference>
<dbReference type="PROSITE" id="PS00041">
    <property type="entry name" value="HTH_ARAC_FAMILY_1"/>
    <property type="match status" value="1"/>
</dbReference>
<keyword evidence="6" id="KW-1185">Reference proteome</keyword>
<evidence type="ECO:0000259" key="4">
    <source>
        <dbReference type="PROSITE" id="PS01124"/>
    </source>
</evidence>
<dbReference type="PROSITE" id="PS01124">
    <property type="entry name" value="HTH_ARAC_FAMILY_2"/>
    <property type="match status" value="1"/>
</dbReference>
<proteinExistence type="predicted"/>
<organism evidence="5 6">
    <name type="scientific">Lutibacter oceani</name>
    <dbReference type="NCBI Taxonomy" id="1853311"/>
    <lineage>
        <taxon>Bacteria</taxon>
        <taxon>Pseudomonadati</taxon>
        <taxon>Bacteroidota</taxon>
        <taxon>Flavobacteriia</taxon>
        <taxon>Flavobacteriales</taxon>
        <taxon>Flavobacteriaceae</taxon>
        <taxon>Lutibacter</taxon>
    </lineage>
</organism>
<accession>A0A3D9RV13</accession>
<dbReference type="InterPro" id="IPR003313">
    <property type="entry name" value="AraC-bd"/>
</dbReference>
<dbReference type="PANTHER" id="PTHR43280">
    <property type="entry name" value="ARAC-FAMILY TRANSCRIPTIONAL REGULATOR"/>
    <property type="match status" value="1"/>
</dbReference>
<dbReference type="InterPro" id="IPR037923">
    <property type="entry name" value="HTH-like"/>
</dbReference>
<dbReference type="InterPro" id="IPR009057">
    <property type="entry name" value="Homeodomain-like_sf"/>
</dbReference>
<dbReference type="InterPro" id="IPR018062">
    <property type="entry name" value="HTH_AraC-typ_CS"/>
</dbReference>